<keyword evidence="6" id="KW-1185">Reference proteome</keyword>
<dbReference type="FunFam" id="3.40.50.1000:FF:000063">
    <property type="entry name" value="Nuclear elongation and deformation protein"/>
    <property type="match status" value="1"/>
</dbReference>
<feature type="region of interest" description="Disordered" evidence="3">
    <location>
        <begin position="248"/>
        <end position="307"/>
    </location>
</feature>
<feature type="domain" description="LNS2/PITP" evidence="4">
    <location>
        <begin position="358"/>
        <end position="514"/>
    </location>
</feature>
<keyword evidence="2" id="KW-0597">Phosphoprotein</keyword>
<evidence type="ECO:0000256" key="1">
    <source>
        <dbReference type="ARBA" id="ARBA00005476"/>
    </source>
</evidence>
<evidence type="ECO:0000256" key="3">
    <source>
        <dbReference type="SAM" id="MobiDB-lite"/>
    </source>
</evidence>
<feature type="region of interest" description="Disordered" evidence="3">
    <location>
        <begin position="105"/>
        <end position="206"/>
    </location>
</feature>
<feature type="compositionally biased region" description="Basic and acidic residues" evidence="3">
    <location>
        <begin position="115"/>
        <end position="133"/>
    </location>
</feature>
<dbReference type="SMART" id="SM00775">
    <property type="entry name" value="LNS2"/>
    <property type="match status" value="1"/>
</dbReference>
<dbReference type="PANTHER" id="PTHR12181:SF12">
    <property type="entry name" value="PHOSPHATIDATE PHOSPHATASE"/>
    <property type="match status" value="1"/>
</dbReference>
<name>D8PR08_SCHCM</name>
<dbReference type="GO" id="GO:0019432">
    <property type="term" value="P:triglyceride biosynthetic process"/>
    <property type="evidence" value="ECO:0007669"/>
    <property type="project" value="TreeGrafter"/>
</dbReference>
<feature type="compositionally biased region" description="Polar residues" evidence="3">
    <location>
        <begin position="270"/>
        <end position="303"/>
    </location>
</feature>
<dbReference type="Pfam" id="PF04571">
    <property type="entry name" value="Lipin_N"/>
    <property type="match status" value="1"/>
</dbReference>
<dbReference type="Proteomes" id="UP000007431">
    <property type="component" value="Unassembled WGS sequence"/>
</dbReference>
<feature type="compositionally biased region" description="Basic and acidic residues" evidence="3">
    <location>
        <begin position="604"/>
        <end position="616"/>
    </location>
</feature>
<dbReference type="GO" id="GO:0008195">
    <property type="term" value="F:phosphatidate phosphatase activity"/>
    <property type="evidence" value="ECO:0007669"/>
    <property type="project" value="TreeGrafter"/>
</dbReference>
<proteinExistence type="inferred from homology"/>
<dbReference type="InParanoid" id="D8PR08"/>
<feature type="compositionally biased region" description="Acidic residues" evidence="3">
    <location>
        <begin position="687"/>
        <end position="711"/>
    </location>
</feature>
<evidence type="ECO:0000313" key="5">
    <source>
        <dbReference type="EMBL" id="EFJ01749.1"/>
    </source>
</evidence>
<dbReference type="InterPro" id="IPR026058">
    <property type="entry name" value="LIPIN"/>
</dbReference>
<evidence type="ECO:0000259" key="4">
    <source>
        <dbReference type="SMART" id="SM00775"/>
    </source>
</evidence>
<dbReference type="SUPFAM" id="SSF56784">
    <property type="entry name" value="HAD-like"/>
    <property type="match status" value="1"/>
</dbReference>
<feature type="compositionally biased region" description="Low complexity" evidence="3">
    <location>
        <begin position="623"/>
        <end position="654"/>
    </location>
</feature>
<evidence type="ECO:0000256" key="2">
    <source>
        <dbReference type="ARBA" id="ARBA00022553"/>
    </source>
</evidence>
<dbReference type="InterPro" id="IPR031315">
    <property type="entry name" value="LNS2/PITP"/>
</dbReference>
<dbReference type="HOGENOM" id="CLU_002546_2_1_1"/>
<dbReference type="AlphaFoldDB" id="D8PR08"/>
<dbReference type="eggNOG" id="KOG2116">
    <property type="taxonomic scope" value="Eukaryota"/>
</dbReference>
<dbReference type="VEuPathDB" id="FungiDB:SCHCODRAFT_02622575"/>
<dbReference type="OMA" id="QDYSMKL"/>
<dbReference type="EMBL" id="GL377302">
    <property type="protein sequence ID" value="EFJ01749.1"/>
    <property type="molecule type" value="Genomic_DNA"/>
</dbReference>
<dbReference type="STRING" id="578458.D8PR08"/>
<dbReference type="PANTHER" id="PTHR12181">
    <property type="entry name" value="LIPIN"/>
    <property type="match status" value="1"/>
</dbReference>
<comment type="similarity">
    <text evidence="1">Belongs to the lipin family.</text>
</comment>
<evidence type="ECO:0000313" key="6">
    <source>
        <dbReference type="Proteomes" id="UP000007431"/>
    </source>
</evidence>
<reference evidence="5 6" key="1">
    <citation type="journal article" date="2010" name="Nat. Biotechnol.">
        <title>Genome sequence of the model mushroom Schizophyllum commune.</title>
        <authorList>
            <person name="Ohm R.A."/>
            <person name="de Jong J.F."/>
            <person name="Lugones L.G."/>
            <person name="Aerts A."/>
            <person name="Kothe E."/>
            <person name="Stajich J.E."/>
            <person name="de Vries R.P."/>
            <person name="Record E."/>
            <person name="Levasseur A."/>
            <person name="Baker S.E."/>
            <person name="Bartholomew K.A."/>
            <person name="Coutinho P.M."/>
            <person name="Erdmann S."/>
            <person name="Fowler T.J."/>
            <person name="Gathman A.C."/>
            <person name="Lombard V."/>
            <person name="Henrissat B."/>
            <person name="Knabe N."/>
            <person name="Kuees U."/>
            <person name="Lilly W.W."/>
            <person name="Lindquist E."/>
            <person name="Lucas S."/>
            <person name="Magnuson J.K."/>
            <person name="Piumi F."/>
            <person name="Raudaskoski M."/>
            <person name="Salamov A."/>
            <person name="Schmutz J."/>
            <person name="Schwarze F.W.M.R."/>
            <person name="vanKuyk P.A."/>
            <person name="Horton J.S."/>
            <person name="Grigoriev I.V."/>
            <person name="Woesten H.A.B."/>
        </authorList>
    </citation>
    <scope>NUCLEOTIDE SEQUENCE [LARGE SCALE GENOMIC DNA]</scope>
    <source>
        <strain evidence="6">H4-8 / FGSC 9210</strain>
    </source>
</reference>
<feature type="compositionally biased region" description="Low complexity" evidence="3">
    <location>
        <begin position="189"/>
        <end position="200"/>
    </location>
</feature>
<dbReference type="Gene3D" id="3.40.50.1000">
    <property type="entry name" value="HAD superfamily/HAD-like"/>
    <property type="match status" value="1"/>
</dbReference>
<dbReference type="InterPro" id="IPR036412">
    <property type="entry name" value="HAD-like_sf"/>
</dbReference>
<dbReference type="GO" id="GO:0005634">
    <property type="term" value="C:nucleus"/>
    <property type="evidence" value="ECO:0007669"/>
    <property type="project" value="UniProtKB-ARBA"/>
</dbReference>
<dbReference type="InterPro" id="IPR013209">
    <property type="entry name" value="LNS2"/>
</dbReference>
<accession>D8PR08</accession>
<feature type="compositionally biased region" description="Acidic residues" evidence="3">
    <location>
        <begin position="134"/>
        <end position="143"/>
    </location>
</feature>
<organism evidence="6">
    <name type="scientific">Schizophyllum commune (strain H4-8 / FGSC 9210)</name>
    <name type="common">Split gill fungus</name>
    <dbReference type="NCBI Taxonomy" id="578458"/>
    <lineage>
        <taxon>Eukaryota</taxon>
        <taxon>Fungi</taxon>
        <taxon>Dikarya</taxon>
        <taxon>Basidiomycota</taxon>
        <taxon>Agaricomycotina</taxon>
        <taxon>Agaricomycetes</taxon>
        <taxon>Agaricomycetidae</taxon>
        <taxon>Agaricales</taxon>
        <taxon>Schizophyllaceae</taxon>
        <taxon>Schizophyllum</taxon>
    </lineage>
</organism>
<dbReference type="InterPro" id="IPR023214">
    <property type="entry name" value="HAD_sf"/>
</dbReference>
<sequence length="741" mass="82236">MNYLRGAVSAISAPYQYYKELPPLNPSTLTGAIDVIVIQRPTDNGDTELVCSPFHVRFGKWQVLRPGEKKVTVAVNGHVIPYNMKIGDAGEAFFVFETDDDVPNDLLTSPILEPTRAEDEKAKAEPGRFGAKEDPEENQDVDDGQAPPLNQTSPEPEPFDLDATDGTAEARKPPPSLNLKSTHLPFPHSSGLLTPSTPSSMFRMDEDQDKRVDETLKKFVRHESYITRADGSPLMDALVRWRDLAVAHRRPSRPTSPMSDDEEGAKSDNEQPSSLTNTASESNPTIAKPKPTSTSWVQCSPANEQPPKRFAKTLRLGSDQLKALNLHSGANSITFSLSTSGAIACTARIFVWDCTDLIVVSDIDGTITKSDGLGHVFAMIGRDWTHMGVAKLYTDIARNGYKIMYLTSRAIGQADATRDYLKGIRQNNYELPEGPVIMSPDRLLASLHREVIMRKPEVFKMACLRDIQRLFGEGRKPFYAGFGNRITDALSYRSVNIPSSRIFTIDSSGEVKLELLELAGYKSSYIHMTDLVDQMFPPIHRKWAPEYTDFNYWKPPIEDFPLPDLSPPSPALSARSDTSTFSRIRNFSLVSSRSPPKPSTPLPEAERDGSRSKELRQMSSFERLSSTLGFSSSSSSTADAGRRSASPMSRSSSSLTFAESDEDLSDGEERKYRRERRTSMPGSLDGFELDEADEEGQEEEGDYGAEYDEEGEHVPLTEEPEEADLDDDLLAADEMKNVSFL</sequence>
<protein>
    <recommendedName>
        <fullName evidence="4">LNS2/PITP domain-containing protein</fullName>
    </recommendedName>
</protein>
<dbReference type="GO" id="GO:0009062">
    <property type="term" value="P:fatty acid catabolic process"/>
    <property type="evidence" value="ECO:0007669"/>
    <property type="project" value="TreeGrafter"/>
</dbReference>
<feature type="region of interest" description="Disordered" evidence="3">
    <location>
        <begin position="587"/>
        <end position="711"/>
    </location>
</feature>
<dbReference type="InterPro" id="IPR007651">
    <property type="entry name" value="Lipin_N"/>
</dbReference>
<dbReference type="Pfam" id="PF08235">
    <property type="entry name" value="LNS2"/>
    <property type="match status" value="1"/>
</dbReference>
<dbReference type="FunCoup" id="D8PR08">
    <property type="interactions" value="304"/>
</dbReference>
<gene>
    <name evidence="5" type="ORF">SCHCODRAFT_72030</name>
</gene>